<dbReference type="EMBL" id="BRPK01000007">
    <property type="protein sequence ID" value="GLB39911.1"/>
    <property type="molecule type" value="Genomic_DNA"/>
</dbReference>
<feature type="compositionally biased region" description="Basic and acidic residues" evidence="1">
    <location>
        <begin position="290"/>
        <end position="301"/>
    </location>
</feature>
<accession>A0A9P3UR59</accession>
<feature type="transmembrane region" description="Helical" evidence="2">
    <location>
        <begin position="24"/>
        <end position="46"/>
    </location>
</feature>
<feature type="transmembrane region" description="Helical" evidence="2">
    <location>
        <begin position="167"/>
        <end position="185"/>
    </location>
</feature>
<feature type="transmembrane region" description="Helical" evidence="2">
    <location>
        <begin position="205"/>
        <end position="224"/>
    </location>
</feature>
<dbReference type="Proteomes" id="UP001063166">
    <property type="component" value="Unassembled WGS sequence"/>
</dbReference>
<dbReference type="InterPro" id="IPR013920">
    <property type="entry name" value="DUF1774_fun"/>
</dbReference>
<evidence type="ECO:0000256" key="1">
    <source>
        <dbReference type="SAM" id="MobiDB-lite"/>
    </source>
</evidence>
<evidence type="ECO:0000313" key="3">
    <source>
        <dbReference type="EMBL" id="GLB39911.1"/>
    </source>
</evidence>
<feature type="transmembrane region" description="Helical" evidence="2">
    <location>
        <begin position="123"/>
        <end position="147"/>
    </location>
</feature>
<reference evidence="3" key="1">
    <citation type="submission" date="2022-07" db="EMBL/GenBank/DDBJ databases">
        <title>The genome of Lyophyllum shimeji provides insight into the initial evolution of ectomycorrhizal fungal genome.</title>
        <authorList>
            <person name="Kobayashi Y."/>
            <person name="Shibata T."/>
            <person name="Hirakawa H."/>
            <person name="Shigenobu S."/>
            <person name="Nishiyama T."/>
            <person name="Yamada A."/>
            <person name="Hasebe M."/>
            <person name="Kawaguchi M."/>
        </authorList>
    </citation>
    <scope>NUCLEOTIDE SEQUENCE</scope>
    <source>
        <strain evidence="3">AT787</strain>
    </source>
</reference>
<feature type="transmembrane region" description="Helical" evidence="2">
    <location>
        <begin position="252"/>
        <end position="275"/>
    </location>
</feature>
<dbReference type="OrthoDB" id="3342455at2759"/>
<proteinExistence type="predicted"/>
<dbReference type="PANTHER" id="PTHR37992">
    <property type="entry name" value="EXPRESSED PROTEIN"/>
    <property type="match status" value="1"/>
</dbReference>
<protein>
    <submittedName>
        <fullName evidence="3">Uncharacterized protein</fullName>
    </submittedName>
</protein>
<feature type="transmembrane region" description="Helical" evidence="2">
    <location>
        <begin position="231"/>
        <end position="246"/>
    </location>
</feature>
<evidence type="ECO:0000313" key="4">
    <source>
        <dbReference type="Proteomes" id="UP001063166"/>
    </source>
</evidence>
<feature type="transmembrane region" description="Helical" evidence="2">
    <location>
        <begin position="66"/>
        <end position="87"/>
    </location>
</feature>
<feature type="compositionally biased region" description="Acidic residues" evidence="1">
    <location>
        <begin position="320"/>
        <end position="331"/>
    </location>
</feature>
<keyword evidence="2" id="KW-0472">Membrane</keyword>
<sequence>MDNLPVDFNHPVVRDYLALVRLQVLTPLSLLINVATLIVCSLVTTPTISRVFHRNPTAISPHTESIAVYVIVIFVCQLGYCFLLVLARKQKTKMTLIKACGHPLVLSNWVMALWAIMFVFEWFIAASVFQGILLVLLLYSNIVLLIYHPPSWERPLDIALIHAPLRFFLALPMMILFPYCLLYPVVGTPILPEEPGEGPKKYSAWHAWLGFAVVMPTNFVAFLVVAIRRDLVFCIAATWLCISLWLERPKPAPVNITVIVFTALHPLAFICSYGYKIYHERTGRRIQLPGHDEALHPESDPRRRRQRQRDSDSTAREIIAEEEWGDQEDGV</sequence>
<comment type="caution">
    <text evidence="3">The sequence shown here is derived from an EMBL/GenBank/DDBJ whole genome shotgun (WGS) entry which is preliminary data.</text>
</comment>
<keyword evidence="2" id="KW-0812">Transmembrane</keyword>
<feature type="transmembrane region" description="Helical" evidence="2">
    <location>
        <begin position="99"/>
        <end position="117"/>
    </location>
</feature>
<name>A0A9P3UR59_LYOSH</name>
<keyword evidence="4" id="KW-1185">Reference proteome</keyword>
<keyword evidence="2" id="KW-1133">Transmembrane helix</keyword>
<organism evidence="3 4">
    <name type="scientific">Lyophyllum shimeji</name>
    <name type="common">Hon-shimeji</name>
    <name type="synonym">Tricholoma shimeji</name>
    <dbReference type="NCBI Taxonomy" id="47721"/>
    <lineage>
        <taxon>Eukaryota</taxon>
        <taxon>Fungi</taxon>
        <taxon>Dikarya</taxon>
        <taxon>Basidiomycota</taxon>
        <taxon>Agaricomycotina</taxon>
        <taxon>Agaricomycetes</taxon>
        <taxon>Agaricomycetidae</taxon>
        <taxon>Agaricales</taxon>
        <taxon>Tricholomatineae</taxon>
        <taxon>Lyophyllaceae</taxon>
        <taxon>Lyophyllum</taxon>
    </lineage>
</organism>
<gene>
    <name evidence="3" type="ORF">LshimejAT787_0704210</name>
</gene>
<dbReference type="PANTHER" id="PTHR37992:SF1">
    <property type="entry name" value="DUF1774-DOMAIN-CONTAINING PROTEIN"/>
    <property type="match status" value="1"/>
</dbReference>
<evidence type="ECO:0000256" key="2">
    <source>
        <dbReference type="SAM" id="Phobius"/>
    </source>
</evidence>
<feature type="region of interest" description="Disordered" evidence="1">
    <location>
        <begin position="289"/>
        <end position="331"/>
    </location>
</feature>
<dbReference type="AlphaFoldDB" id="A0A9P3UR59"/>
<feature type="compositionally biased region" description="Basic and acidic residues" evidence="1">
    <location>
        <begin position="308"/>
        <end position="319"/>
    </location>
</feature>